<dbReference type="AlphaFoldDB" id="A0A6C0L3F7"/>
<protein>
    <submittedName>
        <fullName evidence="1">Uncharacterized protein</fullName>
    </submittedName>
</protein>
<dbReference type="EMBL" id="MN741027">
    <property type="protein sequence ID" value="QHU23380.1"/>
    <property type="molecule type" value="Genomic_DNA"/>
</dbReference>
<name>A0A6C0L3F7_9ZZZZ</name>
<sequence>MVYYKGEEIDTEKYINIKGIDHLLSSEDVTRENIMKQFQIINPEVSEYVKPKPTQQSTDVDWNLIRSQLTELGLNKRKIGSSIRRMKKEGLTSVDQLFNEMY</sequence>
<proteinExistence type="predicted"/>
<reference evidence="1" key="1">
    <citation type="journal article" date="2020" name="Nature">
        <title>Giant virus diversity and host interactions through global metagenomics.</title>
        <authorList>
            <person name="Schulz F."/>
            <person name="Roux S."/>
            <person name="Paez-Espino D."/>
            <person name="Jungbluth S."/>
            <person name="Walsh D.A."/>
            <person name="Denef V.J."/>
            <person name="McMahon K.D."/>
            <person name="Konstantinidis K.T."/>
            <person name="Eloe-Fadrosh E.A."/>
            <person name="Kyrpides N.C."/>
            <person name="Woyke T."/>
        </authorList>
    </citation>
    <scope>NUCLEOTIDE SEQUENCE</scope>
    <source>
        <strain evidence="1">GVMAG-S-ERX555907-94</strain>
    </source>
</reference>
<organism evidence="1">
    <name type="scientific">viral metagenome</name>
    <dbReference type="NCBI Taxonomy" id="1070528"/>
    <lineage>
        <taxon>unclassified sequences</taxon>
        <taxon>metagenomes</taxon>
        <taxon>organismal metagenomes</taxon>
    </lineage>
</organism>
<evidence type="ECO:0000313" key="1">
    <source>
        <dbReference type="EMBL" id="QHU23380.1"/>
    </source>
</evidence>
<accession>A0A6C0L3F7</accession>